<feature type="region of interest" description="Disordered" evidence="1">
    <location>
        <begin position="217"/>
        <end position="268"/>
    </location>
</feature>
<dbReference type="PANTHER" id="PTHR36223">
    <property type="entry name" value="BETA-LACTAMASE-TYPE TRANSPEPTIDASE FOLD DOMAIN CONTAINING PROTEIN"/>
    <property type="match status" value="1"/>
</dbReference>
<dbReference type="InterPro" id="IPR057678">
    <property type="entry name" value="DUF7918"/>
</dbReference>
<evidence type="ECO:0000313" key="3">
    <source>
        <dbReference type="EMBL" id="GJE94865.1"/>
    </source>
</evidence>
<dbReference type="PANTHER" id="PTHR36223:SF1">
    <property type="entry name" value="TRANSCRIPTION ELONGATION FACTOR EAF N-TERMINAL DOMAIN-CONTAINING PROTEIN"/>
    <property type="match status" value="1"/>
</dbReference>
<dbReference type="Pfam" id="PF25534">
    <property type="entry name" value="DUF7918"/>
    <property type="match status" value="1"/>
</dbReference>
<name>A0A9P3GH30_9APHY</name>
<gene>
    <name evidence="3" type="ORF">PsYK624_110410</name>
</gene>
<evidence type="ECO:0000256" key="1">
    <source>
        <dbReference type="SAM" id="MobiDB-lite"/>
    </source>
</evidence>
<sequence length="314" mass="34272">MKRNGLEVTVVVGNEPLSEYTIAEEGDSTVICWIPSEEGKEFSIKTVNDTPSTIITCETDVDGRSMDRTICRAKASTLVRGTYSSASAVRPFTFTRIGVSDDDDLLDTDNANIEAIGTIRVSVRRVEELEKRAFVAGEYDTTEIGLLHERRKKAGVHCVSLGKEIALQKKTNRGSVGVAYLDTPEKPYCVFIFHYRSKDILQAQGIIPTIVARPSGVASSKGASGRPARASPVQHIASRAVKRQREGSLPKDSDVKEEAEESDMEDADALQAELEAIQIRLSKAKAKASHKRVKREPSPILLATSGDVIDLTLD</sequence>
<keyword evidence="4" id="KW-1185">Reference proteome</keyword>
<dbReference type="OrthoDB" id="3364132at2759"/>
<feature type="domain" description="DUF7918" evidence="2">
    <location>
        <begin position="5"/>
        <end position="208"/>
    </location>
</feature>
<feature type="compositionally biased region" description="Acidic residues" evidence="1">
    <location>
        <begin position="257"/>
        <end position="268"/>
    </location>
</feature>
<reference evidence="3 4" key="1">
    <citation type="submission" date="2021-08" db="EMBL/GenBank/DDBJ databases">
        <title>Draft Genome Sequence of Phanerochaete sordida strain YK-624.</title>
        <authorList>
            <person name="Mori T."/>
            <person name="Dohra H."/>
            <person name="Suzuki T."/>
            <person name="Kawagishi H."/>
            <person name="Hirai H."/>
        </authorList>
    </citation>
    <scope>NUCLEOTIDE SEQUENCE [LARGE SCALE GENOMIC DNA]</scope>
    <source>
        <strain evidence="3 4">YK-624</strain>
    </source>
</reference>
<protein>
    <recommendedName>
        <fullName evidence="2">DUF7918 domain-containing protein</fullName>
    </recommendedName>
</protein>
<organism evidence="3 4">
    <name type="scientific">Phanerochaete sordida</name>
    <dbReference type="NCBI Taxonomy" id="48140"/>
    <lineage>
        <taxon>Eukaryota</taxon>
        <taxon>Fungi</taxon>
        <taxon>Dikarya</taxon>
        <taxon>Basidiomycota</taxon>
        <taxon>Agaricomycotina</taxon>
        <taxon>Agaricomycetes</taxon>
        <taxon>Polyporales</taxon>
        <taxon>Phanerochaetaceae</taxon>
        <taxon>Phanerochaete</taxon>
    </lineage>
</organism>
<evidence type="ECO:0000313" key="4">
    <source>
        <dbReference type="Proteomes" id="UP000703269"/>
    </source>
</evidence>
<evidence type="ECO:0000259" key="2">
    <source>
        <dbReference type="Pfam" id="PF25534"/>
    </source>
</evidence>
<dbReference type="EMBL" id="BPQB01000043">
    <property type="protein sequence ID" value="GJE94865.1"/>
    <property type="molecule type" value="Genomic_DNA"/>
</dbReference>
<feature type="compositionally biased region" description="Basic and acidic residues" evidence="1">
    <location>
        <begin position="243"/>
        <end position="256"/>
    </location>
</feature>
<proteinExistence type="predicted"/>
<dbReference type="Proteomes" id="UP000703269">
    <property type="component" value="Unassembled WGS sequence"/>
</dbReference>
<dbReference type="AlphaFoldDB" id="A0A9P3GH30"/>
<comment type="caution">
    <text evidence="3">The sequence shown here is derived from an EMBL/GenBank/DDBJ whole genome shotgun (WGS) entry which is preliminary data.</text>
</comment>
<accession>A0A9P3GH30</accession>